<dbReference type="PANTHER" id="PTHR21235:SF22">
    <property type="entry name" value="GERANYLGERANYLGLYCERYL PHOSPHATE SYNTHASE"/>
    <property type="match status" value="1"/>
</dbReference>
<evidence type="ECO:0000256" key="8">
    <source>
        <dbReference type="ARBA" id="ARBA00047288"/>
    </source>
</evidence>
<comment type="cofactor">
    <cofactor evidence="9">
        <name>Mg(2+)</name>
        <dbReference type="ChEBI" id="CHEBI:18420"/>
    </cofactor>
</comment>
<dbReference type="RefSeq" id="WP_209655658.1">
    <property type="nucleotide sequence ID" value="NZ_JAGJCB010000013.1"/>
</dbReference>
<keyword evidence="7 9" id="KW-1208">Phospholipid metabolism</keyword>
<dbReference type="InterPro" id="IPR008205">
    <property type="entry name" value="GGGP_HepGP_synthase"/>
</dbReference>
<keyword evidence="2 9" id="KW-0808">Transferase</keyword>
<keyword evidence="3 9" id="KW-0479">Metal-binding</keyword>
<dbReference type="Gene3D" id="3.20.20.390">
    <property type="entry name" value="FMN-linked oxidoreductases"/>
    <property type="match status" value="1"/>
</dbReference>
<keyword evidence="4 9" id="KW-0460">Magnesium</keyword>
<dbReference type="InterPro" id="IPR050064">
    <property type="entry name" value="IGPS_HisA/HisF"/>
</dbReference>
<feature type="binding site" evidence="9">
    <location>
        <begin position="226"/>
        <end position="227"/>
    </location>
    <ligand>
        <name>sn-glycerol 1-phosphate</name>
        <dbReference type="ChEBI" id="CHEBI:57685"/>
    </ligand>
</feature>
<evidence type="ECO:0000256" key="4">
    <source>
        <dbReference type="ARBA" id="ARBA00022842"/>
    </source>
</evidence>
<keyword evidence="11" id="KW-1185">Reference proteome</keyword>
<keyword evidence="5 9" id="KW-0443">Lipid metabolism</keyword>
<name>A0ABS4BW00_9FLAO</name>
<feature type="binding site" evidence="9">
    <location>
        <begin position="204"/>
        <end position="205"/>
    </location>
    <ligand>
        <name>sn-glycerol 1-phosphate</name>
        <dbReference type="ChEBI" id="CHEBI:57685"/>
    </ligand>
</feature>
<comment type="catalytic activity">
    <reaction evidence="8 9">
        <text>sn-glycerol 1-phosphate + (2E,6E,10E)-geranylgeranyl diphosphate = sn-3-O-(geranylgeranyl)glycerol 1-phosphate + diphosphate</text>
        <dbReference type="Rhea" id="RHEA:23404"/>
        <dbReference type="ChEBI" id="CHEBI:33019"/>
        <dbReference type="ChEBI" id="CHEBI:57677"/>
        <dbReference type="ChEBI" id="CHEBI:57685"/>
        <dbReference type="ChEBI" id="CHEBI:58756"/>
        <dbReference type="EC" id="2.5.1.41"/>
    </reaction>
</comment>
<dbReference type="PANTHER" id="PTHR21235">
    <property type="entry name" value="IMIDAZOLE GLYCEROL PHOSPHATE SYNTHASE SUBUNIT HISF/H IGP SYNTHASE SUBUNIT HISF/H"/>
    <property type="match status" value="1"/>
</dbReference>
<feature type="binding site" evidence="9">
    <location>
        <position position="24"/>
    </location>
    <ligand>
        <name>Mg(2+)</name>
        <dbReference type="ChEBI" id="CHEBI:18420"/>
    </ligand>
</feature>
<proteinExistence type="inferred from homology"/>
<organism evidence="10 11">
    <name type="scientific">Mariniflexile gromovii</name>
    <dbReference type="NCBI Taxonomy" id="362523"/>
    <lineage>
        <taxon>Bacteria</taxon>
        <taxon>Pseudomonadati</taxon>
        <taxon>Bacteroidota</taxon>
        <taxon>Flavobacteriia</taxon>
        <taxon>Flavobacteriales</taxon>
        <taxon>Flavobacteriaceae</taxon>
        <taxon>Mariniflexile</taxon>
    </lineage>
</organism>
<comment type="caution">
    <text evidence="10">The sequence shown here is derived from an EMBL/GenBank/DDBJ whole genome shotgun (WGS) entry which is preliminary data.</text>
</comment>
<dbReference type="EMBL" id="JAGJCB010000013">
    <property type="protein sequence ID" value="MBP0904770.1"/>
    <property type="molecule type" value="Genomic_DNA"/>
</dbReference>
<evidence type="ECO:0000256" key="6">
    <source>
        <dbReference type="ARBA" id="ARBA00023209"/>
    </source>
</evidence>
<dbReference type="Pfam" id="PF01884">
    <property type="entry name" value="PcrB"/>
    <property type="match status" value="1"/>
</dbReference>
<keyword evidence="6 9" id="KW-0594">Phospholipid biosynthesis</keyword>
<dbReference type="NCBIfam" id="TIGR01769">
    <property type="entry name" value="GGGP"/>
    <property type="match status" value="1"/>
</dbReference>
<reference evidence="10 11" key="1">
    <citation type="submission" date="2021-04" db="EMBL/GenBank/DDBJ databases">
        <title>Mariniflexile gromovii gen. nov., sp. nov., a gliding bacterium isolated from the sea urchin Strongylocentrotus intermedius.</title>
        <authorList>
            <person name="Ko S."/>
            <person name="Le V."/>
            <person name="Ahn C.-Y."/>
            <person name="Oh H.-M."/>
        </authorList>
    </citation>
    <scope>NUCLEOTIDE SEQUENCE [LARGE SCALE GENOMIC DNA]</scope>
    <source>
        <strain evidence="10 11">KCTC 12570</strain>
    </source>
</reference>
<keyword evidence="1 9" id="KW-0444">Lipid biosynthesis</keyword>
<evidence type="ECO:0000256" key="3">
    <source>
        <dbReference type="ARBA" id="ARBA00022723"/>
    </source>
</evidence>
<dbReference type="EC" id="2.5.1.41" evidence="9"/>
<dbReference type="NCBIfam" id="TIGR01768">
    <property type="entry name" value="GGGP-family"/>
    <property type="match status" value="1"/>
</dbReference>
<dbReference type="NCBIfam" id="NF003198">
    <property type="entry name" value="PRK04169.1-2"/>
    <property type="match status" value="1"/>
</dbReference>
<evidence type="ECO:0000256" key="7">
    <source>
        <dbReference type="ARBA" id="ARBA00023264"/>
    </source>
</evidence>
<dbReference type="HAMAP" id="MF_00112">
    <property type="entry name" value="GGGP_HepGP_synthase"/>
    <property type="match status" value="1"/>
</dbReference>
<gene>
    <name evidence="10" type="ORF">J8H85_13090</name>
</gene>
<evidence type="ECO:0000256" key="1">
    <source>
        <dbReference type="ARBA" id="ARBA00022516"/>
    </source>
</evidence>
<feature type="binding site" evidence="9">
    <location>
        <begin position="173"/>
        <end position="179"/>
    </location>
    <ligand>
        <name>sn-glycerol 1-phosphate</name>
        <dbReference type="ChEBI" id="CHEBI:57685"/>
    </ligand>
</feature>
<protein>
    <recommendedName>
        <fullName evidence="9">Geranylgeranylglyceryl phosphate synthase</fullName>
        <shortName evidence="9">GGGP synthase</shortName>
        <shortName evidence="9">GGGPS</shortName>
        <ecNumber evidence="9">2.5.1.41</ecNumber>
    </recommendedName>
    <alternativeName>
        <fullName evidence="9">(S)-3-O-geranylgeranylglyceryl phosphate synthase</fullName>
    </alternativeName>
    <alternativeName>
        <fullName evidence="9">Phosphoglycerol geranylgeranyltransferase</fullName>
    </alternativeName>
</protein>
<dbReference type="Proteomes" id="UP000670776">
    <property type="component" value="Unassembled WGS sequence"/>
</dbReference>
<accession>A0ABS4BW00</accession>
<evidence type="ECO:0000313" key="11">
    <source>
        <dbReference type="Proteomes" id="UP000670776"/>
    </source>
</evidence>
<comment type="caution">
    <text evidence="9">Lacks conserved residue(s) required for the propagation of feature annotation.</text>
</comment>
<evidence type="ECO:0000313" key="10">
    <source>
        <dbReference type="EMBL" id="MBP0904770.1"/>
    </source>
</evidence>
<feature type="binding site" evidence="9">
    <location>
        <position position="53"/>
    </location>
    <ligand>
        <name>Mg(2+)</name>
        <dbReference type="ChEBI" id="CHEBI:18420"/>
    </ligand>
</feature>
<sequence>MKDIYLNIQESVSKGEKLLAVLIDPDKFDIENAVNFVEKLNQSVATYIFVGGSTVEENATDFLVSEIKKYTKLPIVLFPGDVSQITNKADGLLFLSLISGRNPEYLIGKQVASISKLKHTTLEVIPTGYLLIENGKETAVQRVTETQPMPKNNIQNIIDTAKAGELLGMKLIYLEAGSGAKEPVNPKIISLVKQELKIPLIIGGGIRNKKQLDEAYRAGADLVVIGTAFEEDEAFFKELKK</sequence>
<evidence type="ECO:0000256" key="9">
    <source>
        <dbReference type="HAMAP-Rule" id="MF_00112"/>
    </source>
</evidence>
<comment type="similarity">
    <text evidence="9">Belongs to the GGGP/HepGP synthase family. Group II subfamily.</text>
</comment>
<dbReference type="InterPro" id="IPR038597">
    <property type="entry name" value="GGGP/HepGP_synthase_sf"/>
</dbReference>
<dbReference type="InterPro" id="IPR010946">
    <property type="entry name" value="GGGP_synth"/>
</dbReference>
<evidence type="ECO:0000256" key="2">
    <source>
        <dbReference type="ARBA" id="ARBA00022679"/>
    </source>
</evidence>
<evidence type="ECO:0000256" key="5">
    <source>
        <dbReference type="ARBA" id="ARBA00023098"/>
    </source>
</evidence>
<dbReference type="SUPFAM" id="SSF51395">
    <property type="entry name" value="FMN-linked oxidoreductases"/>
    <property type="match status" value="1"/>
</dbReference>
<comment type="function">
    <text evidence="9">Prenyltransferase that catalyzes the transfer of the geranylgeranyl moiety of geranylgeranyl diphosphate (GGPP) to the C3 hydroxyl of sn-glycerol-1-phosphate (G1P).</text>
</comment>